<keyword evidence="4" id="KW-1185">Reference proteome</keyword>
<accession>A0A3S3RBH9</accession>
<sequence>MQDSPVGQMISPSPSGDTPCTTLHSTSMLTKASTRMCYFPQPAGGPPHHWQDLRILGKLMASNGWILASCLGLVITYRVCFGHHKGLERVRL</sequence>
<comment type="caution">
    <text evidence="3">The sequence shown here is derived from an EMBL/GenBank/DDBJ whole genome shotgun (WGS) entry which is preliminary data.</text>
</comment>
<dbReference type="Proteomes" id="UP000283530">
    <property type="component" value="Unassembled WGS sequence"/>
</dbReference>
<feature type="region of interest" description="Disordered" evidence="1">
    <location>
        <begin position="1"/>
        <end position="23"/>
    </location>
</feature>
<protein>
    <submittedName>
        <fullName evidence="3">Uncharacterized protein</fullName>
    </submittedName>
</protein>
<dbReference type="EMBL" id="QPKB01001341">
    <property type="protein sequence ID" value="RWR98303.1"/>
    <property type="molecule type" value="Genomic_DNA"/>
</dbReference>
<reference evidence="3 4" key="1">
    <citation type="journal article" date="2019" name="Nat. Plants">
        <title>Stout camphor tree genome fills gaps in understanding of flowering plant genome evolution.</title>
        <authorList>
            <person name="Chaw S.M."/>
            <person name="Liu Y.C."/>
            <person name="Wu Y.W."/>
            <person name="Wang H.Y."/>
            <person name="Lin C.I."/>
            <person name="Wu C.S."/>
            <person name="Ke H.M."/>
            <person name="Chang L.Y."/>
            <person name="Hsu C.Y."/>
            <person name="Yang H.T."/>
            <person name="Sudianto E."/>
            <person name="Hsu M.H."/>
            <person name="Wu K.P."/>
            <person name="Wang L.N."/>
            <person name="Leebens-Mack J.H."/>
            <person name="Tsai I.J."/>
        </authorList>
    </citation>
    <scope>NUCLEOTIDE SEQUENCE [LARGE SCALE GENOMIC DNA]</scope>
    <source>
        <strain evidence="4">cv. Chaw 1501</strain>
        <tissue evidence="3">Young leaves</tissue>
    </source>
</reference>
<name>A0A3S3RBH9_9MAGN</name>
<keyword evidence="2" id="KW-0812">Transmembrane</keyword>
<proteinExistence type="predicted"/>
<organism evidence="3 4">
    <name type="scientific">Cinnamomum micranthum f. kanehirae</name>
    <dbReference type="NCBI Taxonomy" id="337451"/>
    <lineage>
        <taxon>Eukaryota</taxon>
        <taxon>Viridiplantae</taxon>
        <taxon>Streptophyta</taxon>
        <taxon>Embryophyta</taxon>
        <taxon>Tracheophyta</taxon>
        <taxon>Spermatophyta</taxon>
        <taxon>Magnoliopsida</taxon>
        <taxon>Magnoliidae</taxon>
        <taxon>Laurales</taxon>
        <taxon>Lauraceae</taxon>
        <taxon>Cinnamomum</taxon>
    </lineage>
</organism>
<keyword evidence="2" id="KW-1133">Transmembrane helix</keyword>
<feature type="transmembrane region" description="Helical" evidence="2">
    <location>
        <begin position="64"/>
        <end position="81"/>
    </location>
</feature>
<evidence type="ECO:0000313" key="4">
    <source>
        <dbReference type="Proteomes" id="UP000283530"/>
    </source>
</evidence>
<evidence type="ECO:0000256" key="1">
    <source>
        <dbReference type="SAM" id="MobiDB-lite"/>
    </source>
</evidence>
<evidence type="ECO:0000313" key="3">
    <source>
        <dbReference type="EMBL" id="RWR98303.1"/>
    </source>
</evidence>
<keyword evidence="2" id="KW-0472">Membrane</keyword>
<evidence type="ECO:0000256" key="2">
    <source>
        <dbReference type="SAM" id="Phobius"/>
    </source>
</evidence>
<dbReference type="AlphaFoldDB" id="A0A3S3RBH9"/>
<gene>
    <name evidence="3" type="ORF">CKAN_02783500</name>
</gene>